<dbReference type="Pfam" id="PF04248">
    <property type="entry name" value="NTP_transf_9"/>
    <property type="match status" value="1"/>
</dbReference>
<dbReference type="Proteomes" id="UP000505377">
    <property type="component" value="Chromosome"/>
</dbReference>
<feature type="region of interest" description="Disordered" evidence="1">
    <location>
        <begin position="66"/>
        <end position="100"/>
    </location>
</feature>
<feature type="domain" description="DUF427" evidence="2">
    <location>
        <begin position="165"/>
        <end position="251"/>
    </location>
</feature>
<evidence type="ECO:0000256" key="1">
    <source>
        <dbReference type="SAM" id="MobiDB-lite"/>
    </source>
</evidence>
<evidence type="ECO:0000313" key="3">
    <source>
        <dbReference type="EMBL" id="QJY46784.1"/>
    </source>
</evidence>
<dbReference type="AlphaFoldDB" id="A0A6M6JFP8"/>
<gene>
    <name evidence="3" type="ORF">HOP40_13950</name>
</gene>
<dbReference type="RefSeq" id="WP_172158502.1">
    <property type="nucleotide sequence ID" value="NZ_CP053564.1"/>
</dbReference>
<proteinExistence type="predicted"/>
<dbReference type="Gene3D" id="2.170.150.40">
    <property type="entry name" value="Domain of unknown function (DUF427)"/>
    <property type="match status" value="1"/>
</dbReference>
<dbReference type="EMBL" id="CP053564">
    <property type="protein sequence ID" value="QJY46784.1"/>
    <property type="molecule type" value="Genomic_DNA"/>
</dbReference>
<name>A0A6M6JFP8_9PSEU</name>
<keyword evidence="4" id="KW-1185">Reference proteome</keyword>
<accession>A0A6M6JFP8</accession>
<reference evidence="3 4" key="1">
    <citation type="submission" date="2020-05" db="EMBL/GenBank/DDBJ databases">
        <authorList>
            <person name="Mo P."/>
        </authorList>
    </citation>
    <scope>NUCLEOTIDE SEQUENCE [LARGE SCALE GENOMIC DNA]</scope>
    <source>
        <strain evidence="3 4">Gen01</strain>
    </source>
</reference>
<dbReference type="KEGG" id="pbro:HOP40_13950"/>
<dbReference type="PANTHER" id="PTHR34310">
    <property type="entry name" value="DUF427 DOMAIN PROTEIN (AFU_ORTHOLOGUE AFUA_3G02220)"/>
    <property type="match status" value="1"/>
</dbReference>
<sequence>MAVRMAEHVATSFGDLRVEPTPVRLRGSVDGAPALDTTEALLVWEPGRVVPQYAVPVADVVAELVPGGDGPRHGPGAQPLGPDGRSVLTPDTGFGVHTSDGEPLTIRLGGVERVGAAFRPADPALAGYVVVDFAALDWTEEDEPVVSHPRDPFHRVDARPSSRHVRIALDGQVLADSRRPLLVTETWLPVRWYLPPGDVRTDLLTPSGTVTACAYKGVARYDAIGGRDIAWRYPAPLPGMEALAGLVSFFTEHVDVSIDGVDVTRPVSPWT</sequence>
<organism evidence="3 4">
    <name type="scientific">Pseudonocardia broussonetiae</name>
    <dbReference type="NCBI Taxonomy" id="2736640"/>
    <lineage>
        <taxon>Bacteria</taxon>
        <taxon>Bacillati</taxon>
        <taxon>Actinomycetota</taxon>
        <taxon>Actinomycetes</taxon>
        <taxon>Pseudonocardiales</taxon>
        <taxon>Pseudonocardiaceae</taxon>
        <taxon>Pseudonocardia</taxon>
    </lineage>
</organism>
<evidence type="ECO:0000313" key="4">
    <source>
        <dbReference type="Proteomes" id="UP000505377"/>
    </source>
</evidence>
<dbReference type="PANTHER" id="PTHR34310:SF9">
    <property type="entry name" value="BLR5716 PROTEIN"/>
    <property type="match status" value="1"/>
</dbReference>
<dbReference type="InterPro" id="IPR007361">
    <property type="entry name" value="DUF427"/>
</dbReference>
<evidence type="ECO:0000259" key="2">
    <source>
        <dbReference type="Pfam" id="PF04248"/>
    </source>
</evidence>
<dbReference type="InterPro" id="IPR038694">
    <property type="entry name" value="DUF427_sf"/>
</dbReference>
<protein>
    <submittedName>
        <fullName evidence="3">DUF427 domain-containing protein</fullName>
    </submittedName>
</protein>